<dbReference type="Pfam" id="PF10551">
    <property type="entry name" value="MULE"/>
    <property type="match status" value="1"/>
</dbReference>
<dbReference type="RefSeq" id="XP_015954102.1">
    <property type="nucleotide sequence ID" value="XM_016098616.1"/>
</dbReference>
<feature type="domain" description="MULE transposase" evidence="1">
    <location>
        <begin position="78"/>
        <end position="176"/>
    </location>
</feature>
<sequence>MAKQKAIAQRYEDWKESYAELPRWMLGVQSTMARTITVLKTSLVRLGDQVDESTVYFHHLFWIFPPCIEAFRQCKPNVSIDGTHLYGKYGGTLLLVLAQDGNLNILPITFALLEGENAESWSFFLSNLRQHMMPQKGILVISDRHNGIRAALKASDGGWLPPRTFRLFCICHVVANFSLSFKGQDVRRMLVNAAYANTEAEFDYWFDIMRTENPTMCDWAN</sequence>
<evidence type="ECO:0000313" key="3">
    <source>
        <dbReference type="RefSeq" id="XP_015954102.1"/>
    </source>
</evidence>
<dbReference type="InterPro" id="IPR018289">
    <property type="entry name" value="MULE_transposase_dom"/>
</dbReference>
<dbReference type="KEGG" id="adu:107478477"/>
<dbReference type="PANTHER" id="PTHR31973:SF195">
    <property type="entry name" value="MUDR FAMILY TRANSPOSASE"/>
    <property type="match status" value="1"/>
</dbReference>
<dbReference type="Proteomes" id="UP000515211">
    <property type="component" value="Chromosome 3"/>
</dbReference>
<accession>A0A6P4CP80</accession>
<reference evidence="2" key="1">
    <citation type="journal article" date="2016" name="Nat. Genet.">
        <title>The genome sequences of Arachis duranensis and Arachis ipaensis, the diploid ancestors of cultivated peanut.</title>
        <authorList>
            <person name="Bertioli D.J."/>
            <person name="Cannon S.B."/>
            <person name="Froenicke L."/>
            <person name="Huang G."/>
            <person name="Farmer A.D."/>
            <person name="Cannon E.K."/>
            <person name="Liu X."/>
            <person name="Gao D."/>
            <person name="Clevenger J."/>
            <person name="Dash S."/>
            <person name="Ren L."/>
            <person name="Moretzsohn M.C."/>
            <person name="Shirasawa K."/>
            <person name="Huang W."/>
            <person name="Vidigal B."/>
            <person name="Abernathy B."/>
            <person name="Chu Y."/>
            <person name="Niederhuth C.E."/>
            <person name="Umale P."/>
            <person name="Araujo A.C."/>
            <person name="Kozik A."/>
            <person name="Kim K.D."/>
            <person name="Burow M.D."/>
            <person name="Varshney R.K."/>
            <person name="Wang X."/>
            <person name="Zhang X."/>
            <person name="Barkley N."/>
            <person name="Guimaraes P.M."/>
            <person name="Isobe S."/>
            <person name="Guo B."/>
            <person name="Liao B."/>
            <person name="Stalker H.T."/>
            <person name="Schmitz R.J."/>
            <person name="Scheffler B.E."/>
            <person name="Leal-Bertioli S.C."/>
            <person name="Xun X."/>
            <person name="Jackson S.A."/>
            <person name="Michelmore R."/>
            <person name="Ozias-Akins P."/>
        </authorList>
    </citation>
    <scope>NUCLEOTIDE SEQUENCE [LARGE SCALE GENOMIC DNA]</scope>
    <source>
        <strain evidence="2">cv. V14167</strain>
    </source>
</reference>
<organism evidence="2 3">
    <name type="scientific">Arachis duranensis</name>
    <name type="common">Wild peanut</name>
    <dbReference type="NCBI Taxonomy" id="130453"/>
    <lineage>
        <taxon>Eukaryota</taxon>
        <taxon>Viridiplantae</taxon>
        <taxon>Streptophyta</taxon>
        <taxon>Embryophyta</taxon>
        <taxon>Tracheophyta</taxon>
        <taxon>Spermatophyta</taxon>
        <taxon>Magnoliopsida</taxon>
        <taxon>eudicotyledons</taxon>
        <taxon>Gunneridae</taxon>
        <taxon>Pentapetalae</taxon>
        <taxon>rosids</taxon>
        <taxon>fabids</taxon>
        <taxon>Fabales</taxon>
        <taxon>Fabaceae</taxon>
        <taxon>Papilionoideae</taxon>
        <taxon>50 kb inversion clade</taxon>
        <taxon>dalbergioids sensu lato</taxon>
        <taxon>Dalbergieae</taxon>
        <taxon>Pterocarpus clade</taxon>
        <taxon>Arachis</taxon>
    </lineage>
</organism>
<evidence type="ECO:0000259" key="1">
    <source>
        <dbReference type="Pfam" id="PF10551"/>
    </source>
</evidence>
<reference evidence="3" key="2">
    <citation type="submission" date="2025-08" db="UniProtKB">
        <authorList>
            <consortium name="RefSeq"/>
        </authorList>
    </citation>
    <scope>IDENTIFICATION</scope>
    <source>
        <tissue evidence="3">Whole plant</tissue>
    </source>
</reference>
<dbReference type="AlphaFoldDB" id="A0A6P4CP80"/>
<protein>
    <submittedName>
        <fullName evidence="3">Uncharacterized protein LOC107478477</fullName>
    </submittedName>
</protein>
<evidence type="ECO:0000313" key="2">
    <source>
        <dbReference type="Proteomes" id="UP000515211"/>
    </source>
</evidence>
<gene>
    <name evidence="3" type="primary">LOC107478477</name>
</gene>
<keyword evidence="2" id="KW-1185">Reference proteome</keyword>
<dbReference type="GeneID" id="107478477"/>
<proteinExistence type="predicted"/>
<dbReference type="PANTHER" id="PTHR31973">
    <property type="entry name" value="POLYPROTEIN, PUTATIVE-RELATED"/>
    <property type="match status" value="1"/>
</dbReference>
<name>A0A6P4CP80_ARADU</name>